<reference evidence="2 3" key="1">
    <citation type="journal article" date="2016" name="Antonie Van Leeuwenhoek">
        <title>Dongia soli sp. nov., isolated from soil from Dokdo, Korea.</title>
        <authorList>
            <person name="Kim D.U."/>
            <person name="Lee H."/>
            <person name="Kim H."/>
            <person name="Kim S.G."/>
            <person name="Ka J.O."/>
        </authorList>
    </citation>
    <scope>NUCLEOTIDE SEQUENCE [LARGE SCALE GENOMIC DNA]</scope>
    <source>
        <strain evidence="2 3">D78</strain>
    </source>
</reference>
<feature type="transmembrane region" description="Helical" evidence="1">
    <location>
        <begin position="62"/>
        <end position="83"/>
    </location>
</feature>
<evidence type="ECO:0000313" key="3">
    <source>
        <dbReference type="Proteomes" id="UP001279642"/>
    </source>
</evidence>
<keyword evidence="1" id="KW-0472">Membrane</keyword>
<accession>A0ABU5EHN4</accession>
<keyword evidence="1" id="KW-0812">Transmembrane</keyword>
<dbReference type="Proteomes" id="UP001279642">
    <property type="component" value="Unassembled WGS sequence"/>
</dbReference>
<name>A0ABU5EHN4_9PROT</name>
<evidence type="ECO:0000313" key="2">
    <source>
        <dbReference type="EMBL" id="MDY0884901.1"/>
    </source>
</evidence>
<proteinExistence type="predicted"/>
<dbReference type="EMBL" id="JAXCLW010000006">
    <property type="protein sequence ID" value="MDY0884901.1"/>
    <property type="molecule type" value="Genomic_DNA"/>
</dbReference>
<sequence>MMTIMLPALSFLYLCLDIIDDHLKARQMTDGWALGKISSYLEIPFPNSLVPLLSPAWGDSEFAKVIFLPILIIASWGVGCTVDEAISHQGLVKSVIGYAVISFSMYFLALYVFFHSLSF</sequence>
<comment type="caution">
    <text evidence="2">The sequence shown here is derived from an EMBL/GenBank/DDBJ whole genome shotgun (WGS) entry which is preliminary data.</text>
</comment>
<keyword evidence="3" id="KW-1185">Reference proteome</keyword>
<dbReference type="RefSeq" id="WP_320509974.1">
    <property type="nucleotide sequence ID" value="NZ_JAXCLW010000006.1"/>
</dbReference>
<organism evidence="2 3">
    <name type="scientific">Dongia soli</name>
    <dbReference type="NCBI Taxonomy" id="600628"/>
    <lineage>
        <taxon>Bacteria</taxon>
        <taxon>Pseudomonadati</taxon>
        <taxon>Pseudomonadota</taxon>
        <taxon>Alphaproteobacteria</taxon>
        <taxon>Rhodospirillales</taxon>
        <taxon>Dongiaceae</taxon>
        <taxon>Dongia</taxon>
    </lineage>
</organism>
<evidence type="ECO:0000256" key="1">
    <source>
        <dbReference type="SAM" id="Phobius"/>
    </source>
</evidence>
<keyword evidence="1" id="KW-1133">Transmembrane helix</keyword>
<feature type="transmembrane region" description="Helical" evidence="1">
    <location>
        <begin position="95"/>
        <end position="114"/>
    </location>
</feature>
<gene>
    <name evidence="2" type="ORF">SMD27_18800</name>
</gene>
<protein>
    <submittedName>
        <fullName evidence="2">Uncharacterized protein</fullName>
    </submittedName>
</protein>